<dbReference type="Pfam" id="PF24035">
    <property type="entry name" value="DUF7344"/>
    <property type="match status" value="1"/>
</dbReference>
<evidence type="ECO:0000313" key="5">
    <source>
        <dbReference type="Proteomes" id="UP000007813"/>
    </source>
</evidence>
<gene>
    <name evidence="4" type="ORF">HSB1_46140</name>
</gene>
<feature type="domain" description="DUF7344" evidence="3">
    <location>
        <begin position="33"/>
        <end position="112"/>
    </location>
</feature>
<dbReference type="EMBL" id="ALJD01000016">
    <property type="protein sequence ID" value="EJN57228.1"/>
    <property type="molecule type" value="Genomic_DNA"/>
</dbReference>
<feature type="transmembrane region" description="Helical" evidence="2">
    <location>
        <begin position="156"/>
        <end position="179"/>
    </location>
</feature>
<name>J2ZW40_9EURY</name>
<evidence type="ECO:0000313" key="4">
    <source>
        <dbReference type="EMBL" id="EJN57228.1"/>
    </source>
</evidence>
<dbReference type="eggNOG" id="arCOG03828">
    <property type="taxonomic scope" value="Archaea"/>
</dbReference>
<dbReference type="AlphaFoldDB" id="J2ZW40"/>
<keyword evidence="2" id="KW-1133">Transmembrane helix</keyword>
<comment type="caution">
    <text evidence="4">The sequence shown here is derived from an EMBL/GenBank/DDBJ whole genome shotgun (WGS) entry which is preliminary data.</text>
</comment>
<proteinExistence type="predicted"/>
<feature type="transmembrane region" description="Helical" evidence="2">
    <location>
        <begin position="185"/>
        <end position="202"/>
    </location>
</feature>
<organism evidence="4 5">
    <name type="scientific">Halogranum salarium B-1</name>
    <dbReference type="NCBI Taxonomy" id="1210908"/>
    <lineage>
        <taxon>Archaea</taxon>
        <taxon>Methanobacteriati</taxon>
        <taxon>Methanobacteriota</taxon>
        <taxon>Stenosarchaea group</taxon>
        <taxon>Halobacteria</taxon>
        <taxon>Halobacteriales</taxon>
        <taxon>Haloferacaceae</taxon>
    </lineage>
</organism>
<dbReference type="Proteomes" id="UP000007813">
    <property type="component" value="Unassembled WGS sequence"/>
</dbReference>
<sequence>MNATQSTRASPTSAEASGDDVAQFEPLSKDKLFHILQNQRRRYALRYLQGTEEVVDMRDVAEQVAAWEHDTTVQQLTSNQRQRAYISLYQCHLPKLDEEGIIDYNQQRGFVERTPLADQLDPYLEATGSTEEDAEESEDDTELSAREGRQMGVSEWMTIGGVAVAALLSALTALNVSVFAGIPDLAVAGVVLCLCSFLTLKLPRSLTQSVR</sequence>
<evidence type="ECO:0000259" key="3">
    <source>
        <dbReference type="Pfam" id="PF24035"/>
    </source>
</evidence>
<dbReference type="RefSeq" id="WP_009377959.1">
    <property type="nucleotide sequence ID" value="NZ_ALJD01000016.1"/>
</dbReference>
<protein>
    <recommendedName>
        <fullName evidence="3">DUF7344 domain-containing protein</fullName>
    </recommendedName>
</protein>
<feature type="region of interest" description="Disordered" evidence="1">
    <location>
        <begin position="1"/>
        <end position="21"/>
    </location>
</feature>
<feature type="compositionally biased region" description="Polar residues" evidence="1">
    <location>
        <begin position="1"/>
        <end position="15"/>
    </location>
</feature>
<keyword evidence="2" id="KW-0472">Membrane</keyword>
<evidence type="ECO:0000256" key="2">
    <source>
        <dbReference type="SAM" id="Phobius"/>
    </source>
</evidence>
<dbReference type="InterPro" id="IPR055768">
    <property type="entry name" value="DUF7344"/>
</dbReference>
<keyword evidence="2" id="KW-0812">Transmembrane</keyword>
<evidence type="ECO:0000256" key="1">
    <source>
        <dbReference type="SAM" id="MobiDB-lite"/>
    </source>
</evidence>
<accession>J2ZW40</accession>
<reference evidence="4 5" key="1">
    <citation type="journal article" date="2012" name="J. Bacteriol.">
        <title>Draft Genome Sequence of the Extremely Halophilic Archaeon Halogranum salarium B-1T.</title>
        <authorList>
            <person name="Kim K.K."/>
            <person name="Lee K.C."/>
            <person name="Lee J.S."/>
        </authorList>
    </citation>
    <scope>NUCLEOTIDE SEQUENCE [LARGE SCALE GENOMIC DNA]</scope>
    <source>
        <strain evidence="4 5">B-1</strain>
    </source>
</reference>